<gene>
    <name evidence="2" type="ORF">K788_0004176</name>
</gene>
<name>A0A0P0R530_9BURK</name>
<evidence type="ECO:0000256" key="1">
    <source>
        <dbReference type="SAM" id="Phobius"/>
    </source>
</evidence>
<reference evidence="2 3" key="1">
    <citation type="journal article" date="2014" name="Genome Announc.">
        <title>Draft Genome Sequence of the Haloacid-Degrading Burkholderia caribensis Strain MBA4.</title>
        <authorList>
            <person name="Pan Y."/>
            <person name="Kong K.F."/>
            <person name="Tsang J.S."/>
        </authorList>
    </citation>
    <scope>NUCLEOTIDE SEQUENCE [LARGE SCALE GENOMIC DNA]</scope>
    <source>
        <strain evidence="2 3">MBA4</strain>
    </source>
</reference>
<dbReference type="Proteomes" id="UP000019146">
    <property type="component" value="Chromosome 1"/>
</dbReference>
<evidence type="ECO:0000313" key="3">
    <source>
        <dbReference type="Proteomes" id="UP000019146"/>
    </source>
</evidence>
<dbReference type="AlphaFoldDB" id="A0A0P0R530"/>
<sequence length="47" mass="5110">MLSSRAARRDDIPLSRRTITFAARLGLHTFAIHFIALPGGASVNIDC</sequence>
<proteinExistence type="predicted"/>
<keyword evidence="1" id="KW-1133">Transmembrane helix</keyword>
<keyword evidence="1" id="KW-0472">Membrane</keyword>
<accession>A0A0P0R530</accession>
<feature type="transmembrane region" description="Helical" evidence="1">
    <location>
        <begin position="21"/>
        <end position="41"/>
    </location>
</feature>
<organism evidence="2 3">
    <name type="scientific">Paraburkholderia caribensis MBA4</name>
    <dbReference type="NCBI Taxonomy" id="1323664"/>
    <lineage>
        <taxon>Bacteria</taxon>
        <taxon>Pseudomonadati</taxon>
        <taxon>Pseudomonadota</taxon>
        <taxon>Betaproteobacteria</taxon>
        <taxon>Burkholderiales</taxon>
        <taxon>Burkholderiaceae</taxon>
        <taxon>Paraburkholderia</taxon>
    </lineage>
</organism>
<dbReference type="EMBL" id="CP012746">
    <property type="protein sequence ID" value="ALL63310.1"/>
    <property type="molecule type" value="Genomic_DNA"/>
</dbReference>
<evidence type="ECO:0000313" key="2">
    <source>
        <dbReference type="EMBL" id="ALL63310.1"/>
    </source>
</evidence>
<keyword evidence="1" id="KW-0812">Transmembrane</keyword>
<protein>
    <submittedName>
        <fullName evidence="2">Uncharacterized protein</fullName>
    </submittedName>
</protein>
<dbReference type="KEGG" id="bcai:K788_0004176"/>